<evidence type="ECO:0000313" key="1">
    <source>
        <dbReference type="EMBL" id="ASE39352.1"/>
    </source>
</evidence>
<proteinExistence type="predicted"/>
<dbReference type="RefSeq" id="WP_088582545.1">
    <property type="nucleotide sequence ID" value="NZ_CP022048.2"/>
</dbReference>
<evidence type="ECO:0000313" key="2">
    <source>
        <dbReference type="Proteomes" id="UP000197050"/>
    </source>
</evidence>
<accession>A0A1Z3U7Z5</accession>
<dbReference type="Proteomes" id="UP000197050">
    <property type="component" value="Chromosome"/>
</dbReference>
<gene>
    <name evidence="1" type="ORF">CEP68_07465</name>
</gene>
<name>A0A1Z3U7Z5_BREVE</name>
<sequence length="110" mass="11465">MPVLDIGGARHVESGSVVLRTGVRTAKIAISAATVTVDFSPGAPPSGAWGKGPNGADDFVLHLPQPANEQEPSYWAGSIEDGGTVYIIAIMGRRAQIDVDAIAFDYTITI</sequence>
<protein>
    <submittedName>
        <fullName evidence="1">Uncharacterized protein</fullName>
    </submittedName>
</protein>
<dbReference type="EMBL" id="CP022048">
    <property type="protein sequence ID" value="ASE39352.1"/>
    <property type="molecule type" value="Genomic_DNA"/>
</dbReference>
<dbReference type="AlphaFoldDB" id="A0A1Z3U7Z5"/>
<reference evidence="2" key="1">
    <citation type="submission" date="2017-06" db="EMBL/GenBank/DDBJ databases">
        <title>FDA dAtabase for Regulatory Grade micrObial Sequences (FDA-ARGOS): Supporting development and validation of Infectious Disease Dx tests.</title>
        <authorList>
            <person name="Minogue T."/>
            <person name="Wolcott M."/>
            <person name="Wasieloski L."/>
            <person name="Aguilar W."/>
            <person name="Moore D."/>
            <person name="Tallon L."/>
            <person name="Sadzewicz L."/>
            <person name="Sengamalay N."/>
            <person name="Ott S."/>
            <person name="Godinez A."/>
            <person name="Nagaraj S."/>
            <person name="Nadendla S."/>
            <person name="Geyer C."/>
            <person name="Sichtig H."/>
        </authorList>
    </citation>
    <scope>NUCLEOTIDE SEQUENCE [LARGE SCALE GENOMIC DNA]</scope>
    <source>
        <strain evidence="2">FDAARGOS_289</strain>
    </source>
</reference>
<dbReference type="GeneID" id="34014097"/>
<organism evidence="1 2">
    <name type="scientific">Brevundimonas vesicularis</name>
    <name type="common">Pseudomonas vesicularis</name>
    <dbReference type="NCBI Taxonomy" id="41276"/>
    <lineage>
        <taxon>Bacteria</taxon>
        <taxon>Pseudomonadati</taxon>
        <taxon>Pseudomonadota</taxon>
        <taxon>Alphaproteobacteria</taxon>
        <taxon>Caulobacterales</taxon>
        <taxon>Caulobacteraceae</taxon>
        <taxon>Brevundimonas</taxon>
    </lineage>
</organism>
<dbReference type="KEGG" id="bvc:CEP68_07465"/>